<dbReference type="InterPro" id="IPR036508">
    <property type="entry name" value="Chitin-bd_dom_sf"/>
</dbReference>
<dbReference type="AlphaFoldDB" id="A0AAN8PLI9"/>
<dbReference type="GO" id="GO:0008061">
    <property type="term" value="F:chitin binding"/>
    <property type="evidence" value="ECO:0007669"/>
    <property type="project" value="InterPro"/>
</dbReference>
<reference evidence="2 3" key="1">
    <citation type="submission" date="2024-01" db="EMBL/GenBank/DDBJ databases">
        <title>The genome of the rayed Mediterranean limpet Patella caerulea (Linnaeus, 1758).</title>
        <authorList>
            <person name="Anh-Thu Weber A."/>
            <person name="Halstead-Nussloch G."/>
        </authorList>
    </citation>
    <scope>NUCLEOTIDE SEQUENCE [LARGE SCALE GENOMIC DNA]</scope>
    <source>
        <strain evidence="2">AATW-2023a</strain>
        <tissue evidence="2">Whole specimen</tissue>
    </source>
</reference>
<dbReference type="PROSITE" id="PS50940">
    <property type="entry name" value="CHIT_BIND_II"/>
    <property type="match status" value="4"/>
</dbReference>
<accession>A0AAN8PLI9</accession>
<dbReference type="SUPFAM" id="SSF57625">
    <property type="entry name" value="Invertebrate chitin-binding proteins"/>
    <property type="match status" value="2"/>
</dbReference>
<dbReference type="Pfam" id="PF01607">
    <property type="entry name" value="CBM_14"/>
    <property type="match status" value="3"/>
</dbReference>
<sequence>MPACPDTHIWSQRGRNCVPKGSRWDDCSFSQIAATIVTRKAVHEKRFTNSLLSDEVQITSSTSTDKMAARIKKGSSLFQRITLIKRTFPNHPCAFSTTELILPHAENCHWYYNCSLSVDLAEWKYNEPMTSECPYPKLFSLSSRRCEDYSEVECGYRKLSKNPCLYRENICRTSHCRPCTLRYGNCEGMEDGYHPFPSKEWTPNYIICKDERSSQQLQCRDPRPIFSPETKKCEHLKNVPKSYGGLRPVCDGRRDGFYPDESGRCDVYFECFQSQFTEYSKCTGETVYSAGQGRCTFGDVEPPCGNITNNICTDLADGYYSDPYGRCPLYFHCKTRRLLGYLKCPFGSYNPYTERCEVTPNSPQPCGDLPNPCMSRSDGVYADIANNCLSSFTCKQRFVIKIQSCKTGFVFNEQTRRCEDVNDTPAPCGLAPSCQGKPNGRYPAPLKGCEHYFVCQQEHFIGYEKCSYDKGGFYFNPTTQECDFPLNICGNCGTRVSNCTLTIS</sequence>
<comment type="caution">
    <text evidence="2">The sequence shown here is derived from an EMBL/GenBank/DDBJ whole genome shotgun (WGS) entry which is preliminary data.</text>
</comment>
<feature type="domain" description="Chitin-binding type-2" evidence="1">
    <location>
        <begin position="90"/>
        <end position="156"/>
    </location>
</feature>
<dbReference type="SMART" id="SM00494">
    <property type="entry name" value="ChtBD2"/>
    <property type="match status" value="6"/>
</dbReference>
<gene>
    <name evidence="2" type="ORF">SNE40_011361</name>
</gene>
<feature type="domain" description="Chitin-binding type-2" evidence="1">
    <location>
        <begin position="309"/>
        <end position="368"/>
    </location>
</feature>
<feature type="domain" description="Chitin-binding type-2" evidence="1">
    <location>
        <begin position="370"/>
        <end position="430"/>
    </location>
</feature>
<evidence type="ECO:0000313" key="2">
    <source>
        <dbReference type="EMBL" id="KAK6178874.1"/>
    </source>
</evidence>
<keyword evidence="3" id="KW-1185">Reference proteome</keyword>
<organism evidence="2 3">
    <name type="scientific">Patella caerulea</name>
    <name type="common">Rayed Mediterranean limpet</name>
    <dbReference type="NCBI Taxonomy" id="87958"/>
    <lineage>
        <taxon>Eukaryota</taxon>
        <taxon>Metazoa</taxon>
        <taxon>Spiralia</taxon>
        <taxon>Lophotrochozoa</taxon>
        <taxon>Mollusca</taxon>
        <taxon>Gastropoda</taxon>
        <taxon>Patellogastropoda</taxon>
        <taxon>Patelloidea</taxon>
        <taxon>Patellidae</taxon>
        <taxon>Patella</taxon>
    </lineage>
</organism>
<evidence type="ECO:0000259" key="1">
    <source>
        <dbReference type="PROSITE" id="PS50940"/>
    </source>
</evidence>
<evidence type="ECO:0000313" key="3">
    <source>
        <dbReference type="Proteomes" id="UP001347796"/>
    </source>
</evidence>
<feature type="domain" description="Chitin-binding type-2" evidence="1">
    <location>
        <begin position="247"/>
        <end position="306"/>
    </location>
</feature>
<proteinExistence type="predicted"/>
<name>A0AAN8PLI9_PATCE</name>
<protein>
    <recommendedName>
        <fullName evidence="1">Chitin-binding type-2 domain-containing protein</fullName>
    </recommendedName>
</protein>
<dbReference type="EMBL" id="JAZGQO010000008">
    <property type="protein sequence ID" value="KAK6178874.1"/>
    <property type="molecule type" value="Genomic_DNA"/>
</dbReference>
<dbReference type="InterPro" id="IPR002557">
    <property type="entry name" value="Chitin-bd_dom"/>
</dbReference>
<dbReference type="Proteomes" id="UP001347796">
    <property type="component" value="Unassembled WGS sequence"/>
</dbReference>
<dbReference type="GO" id="GO:0005576">
    <property type="term" value="C:extracellular region"/>
    <property type="evidence" value="ECO:0007669"/>
    <property type="project" value="InterPro"/>
</dbReference>